<proteinExistence type="predicted"/>
<sequence length="113" mass="12551">MDKNKLNQVYTLAFIASEQKADQTVIPTLIPSKTNQAAVDSLQLDRIFTHSSFTFQKRKHMLPPSNTVLLLIDSRVIDTRVSKCLLAFHTCSALATMDIRPLIAAPCLAIINP</sequence>
<evidence type="ECO:0000313" key="1">
    <source>
        <dbReference type="EMBL" id="EHG16108.1"/>
    </source>
</evidence>
<name>G6AGS4_9BACT</name>
<keyword evidence="2" id="KW-1185">Reference proteome</keyword>
<dbReference type="Proteomes" id="UP000004597">
    <property type="component" value="Unassembled WGS sequence"/>
</dbReference>
<dbReference type="EMBL" id="AFXP01000010">
    <property type="protein sequence ID" value="EHG16108.1"/>
    <property type="molecule type" value="Genomic_DNA"/>
</dbReference>
<dbReference type="AlphaFoldDB" id="G6AGS4"/>
<organism evidence="1 2">
    <name type="scientific">Prevotella histicola F0411</name>
    <dbReference type="NCBI Taxonomy" id="857291"/>
    <lineage>
        <taxon>Bacteria</taxon>
        <taxon>Pseudomonadati</taxon>
        <taxon>Bacteroidota</taxon>
        <taxon>Bacteroidia</taxon>
        <taxon>Bacteroidales</taxon>
        <taxon>Prevotellaceae</taxon>
        <taxon>Prevotella</taxon>
    </lineage>
</organism>
<protein>
    <submittedName>
        <fullName evidence="1">Uncharacterized protein</fullName>
    </submittedName>
</protein>
<accession>G6AGS4</accession>
<evidence type="ECO:0000313" key="2">
    <source>
        <dbReference type="Proteomes" id="UP000004597"/>
    </source>
</evidence>
<comment type="caution">
    <text evidence="1">The sequence shown here is derived from an EMBL/GenBank/DDBJ whole genome shotgun (WGS) entry which is preliminary data.</text>
</comment>
<gene>
    <name evidence="1" type="ORF">HMPREF9138_01270</name>
</gene>
<dbReference type="HOGENOM" id="CLU_2131193_0_0_10"/>
<reference evidence="1 2" key="1">
    <citation type="submission" date="2011-10" db="EMBL/GenBank/DDBJ databases">
        <title>The Genome Sequence of Prevotella histicola F0411.</title>
        <authorList>
            <consortium name="The Broad Institute Genome Sequencing Platform"/>
            <person name="Earl A."/>
            <person name="Ward D."/>
            <person name="Feldgarden M."/>
            <person name="Gevers D."/>
            <person name="Izard J."/>
            <person name="Ganesan A."/>
            <person name="Blanton J.M."/>
            <person name="Baranova O.V."/>
            <person name="Tanner A.C."/>
            <person name="Mathney J.M.J."/>
            <person name="Dewhirst F.E."/>
            <person name="Young S.K."/>
            <person name="Zeng Q."/>
            <person name="Gargeya S."/>
            <person name="Fitzgerald M."/>
            <person name="Haas B."/>
            <person name="Abouelleil A."/>
            <person name="Alvarado L."/>
            <person name="Arachchi H.M."/>
            <person name="Berlin A."/>
            <person name="Brown A."/>
            <person name="Chapman S.B."/>
            <person name="Chen Z."/>
            <person name="Dunbar C."/>
            <person name="Freedman E."/>
            <person name="Gearin G."/>
            <person name="Gellesch M."/>
            <person name="Goldberg J."/>
            <person name="Griggs A."/>
            <person name="Gujja S."/>
            <person name="Heiman D."/>
            <person name="Howarth C."/>
            <person name="Larson L."/>
            <person name="Lui A."/>
            <person name="MacDonald P.J.P."/>
            <person name="Montmayeur A."/>
            <person name="Murphy C."/>
            <person name="Neiman D."/>
            <person name="Pearson M."/>
            <person name="Priest M."/>
            <person name="Roberts A."/>
            <person name="Saif S."/>
            <person name="Shea T."/>
            <person name="Shenoy N."/>
            <person name="Sisk P."/>
            <person name="Stolte C."/>
            <person name="Sykes S."/>
            <person name="Wortman J."/>
            <person name="Nusbaum C."/>
            <person name="Birren B."/>
        </authorList>
    </citation>
    <scope>NUCLEOTIDE SEQUENCE [LARGE SCALE GENOMIC DNA]</scope>
    <source>
        <strain evidence="1 2">F0411</strain>
    </source>
</reference>